<dbReference type="AlphaFoldDB" id="A0ABC8T0W7"/>
<name>A0ABC8T0W7_9AQUA</name>
<keyword evidence="3" id="KW-1185">Reference proteome</keyword>
<protein>
    <submittedName>
        <fullName evidence="2">Uncharacterized protein</fullName>
    </submittedName>
</protein>
<evidence type="ECO:0000256" key="1">
    <source>
        <dbReference type="SAM" id="MobiDB-lite"/>
    </source>
</evidence>
<proteinExistence type="predicted"/>
<reference evidence="2 3" key="1">
    <citation type="submission" date="2024-02" db="EMBL/GenBank/DDBJ databases">
        <authorList>
            <person name="Vignale AGUSTIN F."/>
            <person name="Sosa J E."/>
            <person name="Modenutti C."/>
        </authorList>
    </citation>
    <scope>NUCLEOTIDE SEQUENCE [LARGE SCALE GENOMIC DNA]</scope>
</reference>
<dbReference type="Proteomes" id="UP001642360">
    <property type="component" value="Unassembled WGS sequence"/>
</dbReference>
<comment type="caution">
    <text evidence="2">The sequence shown here is derived from an EMBL/GenBank/DDBJ whole genome shotgun (WGS) entry which is preliminary data.</text>
</comment>
<dbReference type="EMBL" id="CAUOFW020003948">
    <property type="protein sequence ID" value="CAK9163079.1"/>
    <property type="molecule type" value="Genomic_DNA"/>
</dbReference>
<sequence length="89" mass="9355">MAATFSPSSKAQPKNVSPSKTNGLNGILLGPTISVVSPVRVLHVFTHHVEARAGCRVVSAVSDGSCVRLSSRAGPTSNTCIETIRKRVR</sequence>
<gene>
    <name evidence="2" type="ORF">ILEXP_LOCUS32046</name>
</gene>
<organism evidence="2 3">
    <name type="scientific">Ilex paraguariensis</name>
    <name type="common">yerba mate</name>
    <dbReference type="NCBI Taxonomy" id="185542"/>
    <lineage>
        <taxon>Eukaryota</taxon>
        <taxon>Viridiplantae</taxon>
        <taxon>Streptophyta</taxon>
        <taxon>Embryophyta</taxon>
        <taxon>Tracheophyta</taxon>
        <taxon>Spermatophyta</taxon>
        <taxon>Magnoliopsida</taxon>
        <taxon>eudicotyledons</taxon>
        <taxon>Gunneridae</taxon>
        <taxon>Pentapetalae</taxon>
        <taxon>asterids</taxon>
        <taxon>campanulids</taxon>
        <taxon>Aquifoliales</taxon>
        <taxon>Aquifoliaceae</taxon>
        <taxon>Ilex</taxon>
    </lineage>
</organism>
<evidence type="ECO:0000313" key="3">
    <source>
        <dbReference type="Proteomes" id="UP001642360"/>
    </source>
</evidence>
<feature type="region of interest" description="Disordered" evidence="1">
    <location>
        <begin position="1"/>
        <end position="22"/>
    </location>
</feature>
<accession>A0ABC8T0W7</accession>
<evidence type="ECO:0000313" key="2">
    <source>
        <dbReference type="EMBL" id="CAK9163079.1"/>
    </source>
</evidence>